<evidence type="ECO:0000259" key="3">
    <source>
        <dbReference type="Pfam" id="PF24564"/>
    </source>
</evidence>
<feature type="compositionally biased region" description="Basic residues" evidence="1">
    <location>
        <begin position="94"/>
        <end position="107"/>
    </location>
</feature>
<dbReference type="Gene3D" id="3.40.50.300">
    <property type="entry name" value="P-loop containing nucleotide triphosphate hydrolases"/>
    <property type="match status" value="1"/>
</dbReference>
<dbReference type="InterPro" id="IPR027417">
    <property type="entry name" value="P-loop_NTPase"/>
</dbReference>
<dbReference type="InterPro" id="IPR056024">
    <property type="entry name" value="DUF7605"/>
</dbReference>
<feature type="region of interest" description="Disordered" evidence="1">
    <location>
        <begin position="66"/>
        <end position="119"/>
    </location>
</feature>
<evidence type="ECO:0000259" key="2">
    <source>
        <dbReference type="Pfam" id="PF00350"/>
    </source>
</evidence>
<dbReference type="PANTHER" id="PTHR36681">
    <property type="entry name" value="NUCLEAR GTPASE, GERMINAL CENTER-ASSOCIATED, TANDEM DUPLICATE 3"/>
    <property type="match status" value="1"/>
</dbReference>
<organism evidence="4 5">
    <name type="scientific">Talaromyces proteolyticus</name>
    <dbReference type="NCBI Taxonomy" id="1131652"/>
    <lineage>
        <taxon>Eukaryota</taxon>
        <taxon>Fungi</taxon>
        <taxon>Dikarya</taxon>
        <taxon>Ascomycota</taxon>
        <taxon>Pezizomycotina</taxon>
        <taxon>Eurotiomycetes</taxon>
        <taxon>Eurotiomycetidae</taxon>
        <taxon>Eurotiales</taxon>
        <taxon>Trichocomaceae</taxon>
        <taxon>Talaromyces</taxon>
        <taxon>Talaromyces sect. Bacilispori</taxon>
    </lineage>
</organism>
<reference evidence="4" key="1">
    <citation type="submission" date="2021-12" db="EMBL/GenBank/DDBJ databases">
        <title>Convergent genome expansion in fungi linked to evolution of root-endophyte symbiosis.</title>
        <authorList>
            <consortium name="DOE Joint Genome Institute"/>
            <person name="Ke Y.-H."/>
            <person name="Bonito G."/>
            <person name="Liao H.-L."/>
            <person name="Looney B."/>
            <person name="Rojas-Flechas A."/>
            <person name="Nash J."/>
            <person name="Hameed K."/>
            <person name="Schadt C."/>
            <person name="Martin F."/>
            <person name="Crous P.W."/>
            <person name="Miettinen O."/>
            <person name="Magnuson J.K."/>
            <person name="Labbe J."/>
            <person name="Jacobson D."/>
            <person name="Doktycz M.J."/>
            <person name="Veneault-Fourrey C."/>
            <person name="Kuo A."/>
            <person name="Mondo S."/>
            <person name="Calhoun S."/>
            <person name="Riley R."/>
            <person name="Ohm R."/>
            <person name="LaButti K."/>
            <person name="Andreopoulos B."/>
            <person name="Pangilinan J."/>
            <person name="Nolan M."/>
            <person name="Tritt A."/>
            <person name="Clum A."/>
            <person name="Lipzen A."/>
            <person name="Daum C."/>
            <person name="Barry K."/>
            <person name="Grigoriev I.V."/>
            <person name="Vilgalys R."/>
        </authorList>
    </citation>
    <scope>NUCLEOTIDE SEQUENCE</scope>
    <source>
        <strain evidence="4">PMI_201</strain>
    </source>
</reference>
<sequence length="1033" mass="116009">MASMPPSGFTFSSGFLSSLAPTPSSSSRDSSEEGSSASTTQSLGATLLFQDLSLSDAAGSMLTPRARSPTAWLSPGSSPSTYAQQHNASPSPRPKLKAFSRRSRKSGRTQSTFSSTSQASVYFDARETRPELIFSDHSTDRIHIPGAFPTQDDHSESHAAGCVEMECEGGSASNQYSDLAGPSETRTTDICEELLPGAPVYRNRLQTGLKEVKVQLARLARTIGISDLKKDQSPDLYELHERTKRYSMFEYAKTRTVGFIGASGVGKSSLINSLLDQQSLSRSSSDGAACTCVVTEFRHVDKNHTGPFTIEAQFMTAQEMSELLDELLSNFRQFHVTSLNQALEPGEEKQKCQSEAERAWETFQSLFNNQPRLTMEFLSVDYDGARSDILAQLERWAHAGLTLRPGGSDALDYSTISGDLKECQDSLDLLTANKMGNGRPALWPFIKLIRVYLSSPILKNGLILADLPGLSDLNFARVRATERYLAHSCDEVFVVVDIARVCTDLSIQDIMRRCRNGQPRRIICTKSEAISPEEAARGDSPAALKVKQMNRDVQAVRKQLEETIWGMRKADGERLKTLNHELFQLDDREKELDFEIKKFLINRRNSEVSQELIQRYPNIKVFCISNTLYSNYRHGRGNQDSLVEAYINLTGIRELRRYCQLVPADALMRSASAFLDHKVPALLLSLNQWALSGKDSVMAEKAGSLRRVLENIQQALHQEFISSRGCVQLARQSLDDLFGECVYEVIQRSRDRWMTDSIETSLKWAGLAPGTYAAFCRKSGDYATPSEPRRCWNDELVRPVRGELNDKCNDILDWLEAQTGKLARETCVIFEKFHKEIKAHIHLAPYALKNLQKGMKSRQKCIENHIRESIQKIIQSFEYDVPEIDDCKLDSNKLARLLKRDMLHGHSSSFISVLMQPAYAAINREEGDRSHTRRTRIMNDHLEHSRIFTAFSREVHTEYTKIVTDCFDDLLKNLTEQVDSMGRDFQAVVTAEGQISEAEQAPALADALKSKVWKIHEILKSAQATVRELEAKE</sequence>
<dbReference type="Proteomes" id="UP001201262">
    <property type="component" value="Unassembled WGS sequence"/>
</dbReference>
<dbReference type="GeneID" id="70244877"/>
<feature type="domain" description="Dynamin N-terminal" evidence="2">
    <location>
        <begin position="257"/>
        <end position="522"/>
    </location>
</feature>
<dbReference type="EMBL" id="JAJTJA010000014">
    <property type="protein sequence ID" value="KAH8690053.1"/>
    <property type="molecule type" value="Genomic_DNA"/>
</dbReference>
<accession>A0AAD4KFP8</accession>
<gene>
    <name evidence="4" type="ORF">BGW36DRAFT_364783</name>
</gene>
<keyword evidence="5" id="KW-1185">Reference proteome</keyword>
<dbReference type="Pfam" id="PF00350">
    <property type="entry name" value="Dynamin_N"/>
    <property type="match status" value="1"/>
</dbReference>
<evidence type="ECO:0000313" key="5">
    <source>
        <dbReference type="Proteomes" id="UP001201262"/>
    </source>
</evidence>
<evidence type="ECO:0000256" key="1">
    <source>
        <dbReference type="SAM" id="MobiDB-lite"/>
    </source>
</evidence>
<comment type="caution">
    <text evidence="4">The sequence shown here is derived from an EMBL/GenBank/DDBJ whole genome shotgun (WGS) entry which is preliminary data.</text>
</comment>
<dbReference type="PANTHER" id="PTHR36681:SF3">
    <property type="entry name" value="NUCLEAR GTPASE, GERMINAL CENTER-ASSOCIATED, TANDEM DUPLICATE 3"/>
    <property type="match status" value="1"/>
</dbReference>
<protein>
    <submittedName>
        <fullName evidence="4">Uncharacterized protein</fullName>
    </submittedName>
</protein>
<evidence type="ECO:0000313" key="4">
    <source>
        <dbReference type="EMBL" id="KAH8690053.1"/>
    </source>
</evidence>
<proteinExistence type="predicted"/>
<dbReference type="RefSeq" id="XP_046066336.1">
    <property type="nucleotide sequence ID" value="XM_046214590.1"/>
</dbReference>
<dbReference type="SUPFAM" id="SSF52540">
    <property type="entry name" value="P-loop containing nucleoside triphosphate hydrolases"/>
    <property type="match status" value="1"/>
</dbReference>
<feature type="compositionally biased region" description="Low complexity" evidence="1">
    <location>
        <begin position="7"/>
        <end position="42"/>
    </location>
</feature>
<dbReference type="Pfam" id="PF24564">
    <property type="entry name" value="DUF7605"/>
    <property type="match status" value="1"/>
</dbReference>
<feature type="compositionally biased region" description="Polar residues" evidence="1">
    <location>
        <begin position="75"/>
        <end position="90"/>
    </location>
</feature>
<feature type="domain" description="DUF7605" evidence="3">
    <location>
        <begin position="749"/>
        <end position="948"/>
    </location>
</feature>
<dbReference type="AlphaFoldDB" id="A0AAD4KFP8"/>
<name>A0AAD4KFP8_9EURO</name>
<dbReference type="InterPro" id="IPR045063">
    <property type="entry name" value="Dynamin_N"/>
</dbReference>
<feature type="region of interest" description="Disordered" evidence="1">
    <location>
        <begin position="1"/>
        <end position="42"/>
    </location>
</feature>
<feature type="compositionally biased region" description="Low complexity" evidence="1">
    <location>
        <begin position="108"/>
        <end position="119"/>
    </location>
</feature>